<evidence type="ECO:0000256" key="1">
    <source>
        <dbReference type="SAM" id="MobiDB-lite"/>
    </source>
</evidence>
<keyword evidence="2" id="KW-0472">Membrane</keyword>
<gene>
    <name evidence="3" type="ORF">EW145_g1194</name>
</gene>
<accession>A0A4S4LFE7</accession>
<feature type="region of interest" description="Disordered" evidence="1">
    <location>
        <begin position="150"/>
        <end position="177"/>
    </location>
</feature>
<keyword evidence="2" id="KW-1133">Transmembrane helix</keyword>
<protein>
    <submittedName>
        <fullName evidence="3">Uncharacterized protein</fullName>
    </submittedName>
</protein>
<dbReference type="OrthoDB" id="10676879at2759"/>
<dbReference type="Proteomes" id="UP000308199">
    <property type="component" value="Unassembled WGS sequence"/>
</dbReference>
<evidence type="ECO:0000313" key="3">
    <source>
        <dbReference type="EMBL" id="THH10622.1"/>
    </source>
</evidence>
<comment type="caution">
    <text evidence="3">The sequence shown here is derived from an EMBL/GenBank/DDBJ whole genome shotgun (WGS) entry which is preliminary data.</text>
</comment>
<feature type="region of interest" description="Disordered" evidence="1">
    <location>
        <begin position="86"/>
        <end position="115"/>
    </location>
</feature>
<dbReference type="AlphaFoldDB" id="A0A4S4LFE7"/>
<sequence>MPAVKPLSARMPPIDTKESVTMSYLCYAFIAQLLASCGLILSVLAPIMIRHPLPEFIETKASRYRLLTPRASPPKAPVEAASEVASAAPVMQRSPSAHRRHTLHSVSSNPFDARNHVQKARRATLSTLRSFSTPARRPFLMRATTHLQPQAIPSRISSVGSNAGTEDASSSKDSEKNAAPLLQRAASVIAPIQRARQAVRRSFSLAQAPILFDGAPLVSETFIEEHTLFQSSASTPSDDQCVGASTPTQSVDIQCTLSPTLDDAPTKPLTFLKAARIRTQTVLRKTRVYTRKREKSAFGRVDTVDRP</sequence>
<feature type="transmembrane region" description="Helical" evidence="2">
    <location>
        <begin position="20"/>
        <end position="44"/>
    </location>
</feature>
<evidence type="ECO:0000256" key="2">
    <source>
        <dbReference type="SAM" id="Phobius"/>
    </source>
</evidence>
<reference evidence="3 4" key="1">
    <citation type="submission" date="2019-02" db="EMBL/GenBank/DDBJ databases">
        <title>Genome sequencing of the rare red list fungi Phellinidium pouzarii.</title>
        <authorList>
            <person name="Buettner E."/>
            <person name="Kellner H."/>
        </authorList>
    </citation>
    <scope>NUCLEOTIDE SEQUENCE [LARGE SCALE GENOMIC DNA]</scope>
    <source>
        <strain evidence="3 4">DSM 108285</strain>
    </source>
</reference>
<feature type="compositionally biased region" description="Polar residues" evidence="1">
    <location>
        <begin position="155"/>
        <end position="168"/>
    </location>
</feature>
<organism evidence="3 4">
    <name type="scientific">Phellinidium pouzarii</name>
    <dbReference type="NCBI Taxonomy" id="167371"/>
    <lineage>
        <taxon>Eukaryota</taxon>
        <taxon>Fungi</taxon>
        <taxon>Dikarya</taxon>
        <taxon>Basidiomycota</taxon>
        <taxon>Agaricomycotina</taxon>
        <taxon>Agaricomycetes</taxon>
        <taxon>Hymenochaetales</taxon>
        <taxon>Hymenochaetaceae</taxon>
        <taxon>Phellinidium</taxon>
    </lineage>
</organism>
<evidence type="ECO:0000313" key="4">
    <source>
        <dbReference type="Proteomes" id="UP000308199"/>
    </source>
</evidence>
<proteinExistence type="predicted"/>
<keyword evidence="2" id="KW-0812">Transmembrane</keyword>
<name>A0A4S4LFE7_9AGAM</name>
<dbReference type="EMBL" id="SGPK01000031">
    <property type="protein sequence ID" value="THH10622.1"/>
    <property type="molecule type" value="Genomic_DNA"/>
</dbReference>
<keyword evidence="4" id="KW-1185">Reference proteome</keyword>